<keyword evidence="3" id="KW-0328">Glycosyltransferase</keyword>
<keyword evidence="2" id="KW-1003">Cell membrane</keyword>
<evidence type="ECO:0000256" key="1">
    <source>
        <dbReference type="ARBA" id="ARBA00004651"/>
    </source>
</evidence>
<sequence length="451" mass="47956">MADSSATPTARKEPLGRLVAVVLLATLFSAFFAGFTALQVKGFSLYDELTHSDYAFRVAHGEVPSAGSKLAPQVRAEAACRGFAMMPDQHFPKIGRCGDPSPPFTVARGENFNFAHPPVYYAVTGVVARIGDTVTADYRFMTFARLTGVLWLAAAVVVLYLAMRRFGVGWWTSLLGALLMISLPMVFYADATVTNDAPAVLCGALAMFLLARVLVDGRRGLVLPAVLATAATATKVMSGLPFLLVAFACLVLALRAVRTDRRDAVRLGGVAVVILVSFAVVHLGWEVFQSGRGDSAWTNPVAGANTVAVSGLPIDEVFGPSFRFPVPFGSDVRLMPPALDNLGSTLMVRVWGLIVLAAIGAVLALRSRWSPAFVVAALAAVGGIAWPWVVEVQAAMSGWYFPAPTPRYALALTPLFLLTVVLAVDGKRLVRSFTVFSAIAFAVSAYTVLNA</sequence>
<comment type="subcellular location">
    <subcellularLocation>
        <location evidence="1">Cell membrane</location>
        <topology evidence="1">Multi-pass membrane protein</topology>
    </subcellularLocation>
</comment>
<accession>A0A3A5HA91</accession>
<gene>
    <name evidence="10" type="ORF">D4739_01030</name>
</gene>
<feature type="transmembrane region" description="Helical" evidence="8">
    <location>
        <begin position="346"/>
        <end position="365"/>
    </location>
</feature>
<evidence type="ECO:0000313" key="10">
    <source>
        <dbReference type="EMBL" id="RJS44964.1"/>
    </source>
</evidence>
<organism evidence="10 11">
    <name type="scientific">Nocardioides cavernaquae</name>
    <dbReference type="NCBI Taxonomy" id="2321396"/>
    <lineage>
        <taxon>Bacteria</taxon>
        <taxon>Bacillati</taxon>
        <taxon>Actinomycetota</taxon>
        <taxon>Actinomycetes</taxon>
        <taxon>Propionibacteriales</taxon>
        <taxon>Nocardioidaceae</taxon>
        <taxon>Nocardioides</taxon>
    </lineage>
</organism>
<dbReference type="GO" id="GO:0009103">
    <property type="term" value="P:lipopolysaccharide biosynthetic process"/>
    <property type="evidence" value="ECO:0007669"/>
    <property type="project" value="UniProtKB-ARBA"/>
</dbReference>
<evidence type="ECO:0000259" key="9">
    <source>
        <dbReference type="Pfam" id="PF13231"/>
    </source>
</evidence>
<feature type="transmembrane region" description="Helical" evidence="8">
    <location>
        <begin position="408"/>
        <end position="424"/>
    </location>
</feature>
<evidence type="ECO:0000256" key="2">
    <source>
        <dbReference type="ARBA" id="ARBA00022475"/>
    </source>
</evidence>
<reference evidence="11" key="1">
    <citation type="submission" date="2018-09" db="EMBL/GenBank/DDBJ databases">
        <authorList>
            <person name="Zhu H."/>
        </authorList>
    </citation>
    <scope>NUCLEOTIDE SEQUENCE [LARGE SCALE GENOMIC DNA]</scope>
    <source>
        <strain evidence="11">K1W22B-1</strain>
    </source>
</reference>
<feature type="transmembrane region" description="Helical" evidence="8">
    <location>
        <begin position="221"/>
        <end position="252"/>
    </location>
</feature>
<dbReference type="PANTHER" id="PTHR33908:SF11">
    <property type="entry name" value="MEMBRANE PROTEIN"/>
    <property type="match status" value="1"/>
</dbReference>
<dbReference type="GO" id="GO:0005886">
    <property type="term" value="C:plasma membrane"/>
    <property type="evidence" value="ECO:0007669"/>
    <property type="project" value="UniProtKB-SubCell"/>
</dbReference>
<keyword evidence="5 8" id="KW-0812">Transmembrane</keyword>
<proteinExistence type="predicted"/>
<dbReference type="EMBL" id="QYRP01000002">
    <property type="protein sequence ID" value="RJS44964.1"/>
    <property type="molecule type" value="Genomic_DNA"/>
</dbReference>
<dbReference type="Pfam" id="PF13231">
    <property type="entry name" value="PMT_2"/>
    <property type="match status" value="1"/>
</dbReference>
<feature type="transmembrane region" description="Helical" evidence="8">
    <location>
        <begin position="168"/>
        <end position="189"/>
    </location>
</feature>
<evidence type="ECO:0000256" key="4">
    <source>
        <dbReference type="ARBA" id="ARBA00022679"/>
    </source>
</evidence>
<feature type="transmembrane region" description="Helical" evidence="8">
    <location>
        <begin position="18"/>
        <end position="38"/>
    </location>
</feature>
<feature type="transmembrane region" description="Helical" evidence="8">
    <location>
        <begin position="196"/>
        <end position="215"/>
    </location>
</feature>
<dbReference type="GO" id="GO:0016763">
    <property type="term" value="F:pentosyltransferase activity"/>
    <property type="evidence" value="ECO:0007669"/>
    <property type="project" value="TreeGrafter"/>
</dbReference>
<feature type="transmembrane region" description="Helical" evidence="8">
    <location>
        <begin position="372"/>
        <end position="388"/>
    </location>
</feature>
<evidence type="ECO:0000256" key="5">
    <source>
        <dbReference type="ARBA" id="ARBA00022692"/>
    </source>
</evidence>
<keyword evidence="11" id="KW-1185">Reference proteome</keyword>
<dbReference type="InterPro" id="IPR050297">
    <property type="entry name" value="LipidA_mod_glycosyltrf_83"/>
</dbReference>
<dbReference type="OrthoDB" id="3260849at2"/>
<dbReference type="RefSeq" id="WP_120058869.1">
    <property type="nucleotide sequence ID" value="NZ_QYRP01000002.1"/>
</dbReference>
<evidence type="ECO:0000256" key="7">
    <source>
        <dbReference type="ARBA" id="ARBA00023136"/>
    </source>
</evidence>
<evidence type="ECO:0000256" key="6">
    <source>
        <dbReference type="ARBA" id="ARBA00022989"/>
    </source>
</evidence>
<keyword evidence="4" id="KW-0808">Transferase</keyword>
<dbReference type="AlphaFoldDB" id="A0A3A5HA91"/>
<evidence type="ECO:0000313" key="11">
    <source>
        <dbReference type="Proteomes" id="UP000276542"/>
    </source>
</evidence>
<protein>
    <recommendedName>
        <fullName evidence="9">Glycosyltransferase RgtA/B/C/D-like domain-containing protein</fullName>
    </recommendedName>
</protein>
<feature type="domain" description="Glycosyltransferase RgtA/B/C/D-like" evidence="9">
    <location>
        <begin position="116"/>
        <end position="277"/>
    </location>
</feature>
<comment type="caution">
    <text evidence="10">The sequence shown here is derived from an EMBL/GenBank/DDBJ whole genome shotgun (WGS) entry which is preliminary data.</text>
</comment>
<name>A0A3A5HA91_9ACTN</name>
<keyword evidence="6 8" id="KW-1133">Transmembrane helix</keyword>
<feature type="transmembrane region" description="Helical" evidence="8">
    <location>
        <begin position="264"/>
        <end position="285"/>
    </location>
</feature>
<dbReference type="PANTHER" id="PTHR33908">
    <property type="entry name" value="MANNOSYLTRANSFERASE YKCB-RELATED"/>
    <property type="match status" value="1"/>
</dbReference>
<feature type="transmembrane region" description="Helical" evidence="8">
    <location>
        <begin position="143"/>
        <end position="162"/>
    </location>
</feature>
<feature type="transmembrane region" description="Helical" evidence="8">
    <location>
        <begin position="429"/>
        <end position="449"/>
    </location>
</feature>
<evidence type="ECO:0000256" key="3">
    <source>
        <dbReference type="ARBA" id="ARBA00022676"/>
    </source>
</evidence>
<keyword evidence="7 8" id="KW-0472">Membrane</keyword>
<evidence type="ECO:0000256" key="8">
    <source>
        <dbReference type="SAM" id="Phobius"/>
    </source>
</evidence>
<dbReference type="InterPro" id="IPR038731">
    <property type="entry name" value="RgtA/B/C-like"/>
</dbReference>
<dbReference type="Proteomes" id="UP000276542">
    <property type="component" value="Unassembled WGS sequence"/>
</dbReference>